<proteinExistence type="predicted"/>
<name>A0A317ZK66_9BACT</name>
<comment type="caution">
    <text evidence="2">The sequence shown here is derived from an EMBL/GenBank/DDBJ whole genome shotgun (WGS) entry which is preliminary data.</text>
</comment>
<dbReference type="Proteomes" id="UP000247099">
    <property type="component" value="Unassembled WGS sequence"/>
</dbReference>
<evidence type="ECO:0000313" key="2">
    <source>
        <dbReference type="EMBL" id="PXA04338.1"/>
    </source>
</evidence>
<protein>
    <submittedName>
        <fullName evidence="2">Uncharacterized protein</fullName>
    </submittedName>
</protein>
<gene>
    <name evidence="2" type="ORF">DDZ13_07340</name>
</gene>
<dbReference type="AlphaFoldDB" id="A0A317ZK66"/>
<organism evidence="2 3">
    <name type="scientific">Coraliomargarita sinensis</name>
    <dbReference type="NCBI Taxonomy" id="2174842"/>
    <lineage>
        <taxon>Bacteria</taxon>
        <taxon>Pseudomonadati</taxon>
        <taxon>Verrucomicrobiota</taxon>
        <taxon>Opitutia</taxon>
        <taxon>Puniceicoccales</taxon>
        <taxon>Coraliomargaritaceae</taxon>
        <taxon>Coraliomargarita</taxon>
    </lineage>
</organism>
<dbReference type="RefSeq" id="WP_110130791.1">
    <property type="nucleotide sequence ID" value="NZ_QHJQ01000004.1"/>
</dbReference>
<evidence type="ECO:0000256" key="1">
    <source>
        <dbReference type="SAM" id="Coils"/>
    </source>
</evidence>
<feature type="coiled-coil region" evidence="1">
    <location>
        <begin position="1"/>
        <end position="54"/>
    </location>
</feature>
<dbReference type="InParanoid" id="A0A317ZK66"/>
<evidence type="ECO:0000313" key="3">
    <source>
        <dbReference type="Proteomes" id="UP000247099"/>
    </source>
</evidence>
<dbReference type="EMBL" id="QHJQ01000004">
    <property type="protein sequence ID" value="PXA04338.1"/>
    <property type="molecule type" value="Genomic_DNA"/>
</dbReference>
<keyword evidence="1" id="KW-0175">Coiled coil</keyword>
<reference evidence="2 3" key="1">
    <citation type="submission" date="2018-05" db="EMBL/GenBank/DDBJ databases">
        <title>Coraliomargarita sinensis sp. nov., isolated from a marine solar saltern.</title>
        <authorList>
            <person name="Zhou L.Y."/>
        </authorList>
    </citation>
    <scope>NUCLEOTIDE SEQUENCE [LARGE SCALE GENOMIC DNA]</scope>
    <source>
        <strain evidence="2 3">WN38</strain>
    </source>
</reference>
<sequence>MKAIEKKLQALNESFTDALQRLSELRGAREHTPSDELEAEILQAQTVLGEIETELRETVHESIKALGPIWLEIFNIIQRNSKQSIEEFKQSLKERTAKCYIAKTYDHYAECYIKAGEYLQLTGRESLWIEETSELLKRYETFKSGKCGLLEFSEQTIAEASRATGKLEELKK</sequence>
<keyword evidence="3" id="KW-1185">Reference proteome</keyword>
<accession>A0A317ZK66</accession>